<gene>
    <name evidence="1" type="ORF">SAMN04244573_03063</name>
</gene>
<dbReference type="RefSeq" id="WP_090623550.1">
    <property type="nucleotide sequence ID" value="NZ_FOFJ01000032.1"/>
</dbReference>
<name>A0A1H9M6R2_9GAMM</name>
<sequence>MTVVPFKRGGGEPPREAPHIDRETLVELLRLFLDLSDYLKREPDLHKRIELYGIANRLGNTLQPFTRPTQPPKGAA</sequence>
<evidence type="ECO:0000313" key="2">
    <source>
        <dbReference type="Proteomes" id="UP000199267"/>
    </source>
</evidence>
<accession>A0A1H9M6R2</accession>
<dbReference type="AlphaFoldDB" id="A0A1H9M6R2"/>
<organism evidence="1 2">
    <name type="scientific">Azotobacter beijerinckii</name>
    <dbReference type="NCBI Taxonomy" id="170623"/>
    <lineage>
        <taxon>Bacteria</taxon>
        <taxon>Pseudomonadati</taxon>
        <taxon>Pseudomonadota</taxon>
        <taxon>Gammaproteobacteria</taxon>
        <taxon>Pseudomonadales</taxon>
        <taxon>Pseudomonadaceae</taxon>
        <taxon>Azotobacter</taxon>
    </lineage>
</organism>
<proteinExistence type="predicted"/>
<reference evidence="1 2" key="1">
    <citation type="submission" date="2016-10" db="EMBL/GenBank/DDBJ databases">
        <authorList>
            <person name="de Groot N.N."/>
        </authorList>
    </citation>
    <scope>NUCLEOTIDE SEQUENCE [LARGE SCALE GENOMIC DNA]</scope>
    <source>
        <strain evidence="1 2">DSM 378</strain>
    </source>
</reference>
<dbReference type="EMBL" id="FOFJ01000032">
    <property type="protein sequence ID" value="SER19157.1"/>
    <property type="molecule type" value="Genomic_DNA"/>
</dbReference>
<evidence type="ECO:0000313" key="1">
    <source>
        <dbReference type="EMBL" id="SER19157.1"/>
    </source>
</evidence>
<protein>
    <submittedName>
        <fullName evidence="1">Uncharacterized protein</fullName>
    </submittedName>
</protein>
<dbReference type="Proteomes" id="UP000199267">
    <property type="component" value="Unassembled WGS sequence"/>
</dbReference>